<dbReference type="AlphaFoldDB" id="A0A139X209"/>
<evidence type="ECO:0000313" key="2">
    <source>
        <dbReference type="Proteomes" id="UP000076925"/>
    </source>
</evidence>
<evidence type="ECO:0000313" key="1">
    <source>
        <dbReference type="EMBL" id="KYC38749.1"/>
    </source>
</evidence>
<dbReference type="OrthoDB" id="428651at2"/>
<dbReference type="RefSeq" id="WP_017746753.1">
    <property type="nucleotide sequence ID" value="NZ_KQ976354.1"/>
</dbReference>
<gene>
    <name evidence="1" type="ORF">WA1_36905</name>
</gene>
<dbReference type="EMBL" id="ANNX02000040">
    <property type="protein sequence ID" value="KYC38749.1"/>
    <property type="molecule type" value="Genomic_DNA"/>
</dbReference>
<proteinExistence type="predicted"/>
<protein>
    <submittedName>
        <fullName evidence="1">Uncharacterized protein</fullName>
    </submittedName>
</protein>
<accession>A0A139X209</accession>
<dbReference type="Proteomes" id="UP000076925">
    <property type="component" value="Unassembled WGS sequence"/>
</dbReference>
<organism evidence="1 2">
    <name type="scientific">Scytonema hofmannii PCC 7110</name>
    <dbReference type="NCBI Taxonomy" id="128403"/>
    <lineage>
        <taxon>Bacteria</taxon>
        <taxon>Bacillati</taxon>
        <taxon>Cyanobacteriota</taxon>
        <taxon>Cyanophyceae</taxon>
        <taxon>Nostocales</taxon>
        <taxon>Scytonemataceae</taxon>
        <taxon>Scytonema</taxon>
    </lineage>
</organism>
<reference evidence="1 2" key="1">
    <citation type="journal article" date="2013" name="Genome Biol. Evol.">
        <title>Genomes of Stigonematalean cyanobacteria (subsection V) and the evolution of oxygenic photosynthesis from prokaryotes to plastids.</title>
        <authorList>
            <person name="Dagan T."/>
            <person name="Roettger M."/>
            <person name="Stucken K."/>
            <person name="Landan G."/>
            <person name="Koch R."/>
            <person name="Major P."/>
            <person name="Gould S.B."/>
            <person name="Goremykin V.V."/>
            <person name="Rippka R."/>
            <person name="Tandeau de Marsac N."/>
            <person name="Gugger M."/>
            <person name="Lockhart P.J."/>
            <person name="Allen J.F."/>
            <person name="Brune I."/>
            <person name="Maus I."/>
            <person name="Puhler A."/>
            <person name="Martin W.F."/>
        </authorList>
    </citation>
    <scope>NUCLEOTIDE SEQUENCE [LARGE SCALE GENOMIC DNA]</scope>
    <source>
        <strain evidence="1 2">PCC 7110</strain>
    </source>
</reference>
<name>A0A139X209_9CYAN</name>
<sequence>MAQAILNKIIGQLQKLELKELQELEQAVQQQLVTKLSTYKSTTFHKALLDSGLVKQIKQPNYRQQTEQQLIKIQGKFLSETIVEERR</sequence>
<comment type="caution">
    <text evidence="1">The sequence shown here is derived from an EMBL/GenBank/DDBJ whole genome shotgun (WGS) entry which is preliminary data.</text>
</comment>
<keyword evidence="2" id="KW-1185">Reference proteome</keyword>